<keyword evidence="4" id="KW-0472">Membrane</keyword>
<dbReference type="PANTHER" id="PTHR43547">
    <property type="entry name" value="TWO-COMPONENT HISTIDINE KINASE"/>
    <property type="match status" value="1"/>
</dbReference>
<dbReference type="EMBL" id="WNXC01000001">
    <property type="protein sequence ID" value="MBB2148717.1"/>
    <property type="molecule type" value="Genomic_DNA"/>
</dbReference>
<keyword evidence="4" id="KW-0812">Transmembrane</keyword>
<feature type="transmembrane region" description="Helical" evidence="4">
    <location>
        <begin position="60"/>
        <end position="77"/>
    </location>
</feature>
<dbReference type="SMART" id="SM00388">
    <property type="entry name" value="HisKA"/>
    <property type="match status" value="1"/>
</dbReference>
<evidence type="ECO:0000256" key="4">
    <source>
        <dbReference type="SAM" id="Phobius"/>
    </source>
</evidence>
<keyword evidence="6" id="KW-0418">Kinase</keyword>
<dbReference type="Gene3D" id="3.30.565.10">
    <property type="entry name" value="Histidine kinase-like ATPase, C-terminal domain"/>
    <property type="match status" value="1"/>
</dbReference>
<comment type="catalytic activity">
    <reaction evidence="1">
        <text>ATP + protein L-histidine = ADP + protein N-phospho-L-histidine.</text>
        <dbReference type="EC" id="2.7.13.3"/>
    </reaction>
</comment>
<evidence type="ECO:0000259" key="5">
    <source>
        <dbReference type="PROSITE" id="PS50109"/>
    </source>
</evidence>
<organism evidence="6 7">
    <name type="scientific">Pedobacter gandavensis</name>
    <dbReference type="NCBI Taxonomy" id="2679963"/>
    <lineage>
        <taxon>Bacteria</taxon>
        <taxon>Pseudomonadati</taxon>
        <taxon>Bacteroidota</taxon>
        <taxon>Sphingobacteriia</taxon>
        <taxon>Sphingobacteriales</taxon>
        <taxon>Sphingobacteriaceae</taxon>
        <taxon>Pedobacter</taxon>
    </lineage>
</organism>
<dbReference type="RefSeq" id="WP_182954976.1">
    <property type="nucleotide sequence ID" value="NZ_WNXC01000001.1"/>
</dbReference>
<dbReference type="InterPro" id="IPR004358">
    <property type="entry name" value="Sig_transdc_His_kin-like_C"/>
</dbReference>
<evidence type="ECO:0000256" key="2">
    <source>
        <dbReference type="ARBA" id="ARBA00012438"/>
    </source>
</evidence>
<evidence type="ECO:0000256" key="1">
    <source>
        <dbReference type="ARBA" id="ARBA00000085"/>
    </source>
</evidence>
<dbReference type="PANTHER" id="PTHR43547:SF2">
    <property type="entry name" value="HYBRID SIGNAL TRANSDUCTION HISTIDINE KINASE C"/>
    <property type="match status" value="1"/>
</dbReference>
<dbReference type="SUPFAM" id="SSF55874">
    <property type="entry name" value="ATPase domain of HSP90 chaperone/DNA topoisomerase II/histidine kinase"/>
    <property type="match status" value="1"/>
</dbReference>
<keyword evidence="7" id="KW-1185">Reference proteome</keyword>
<dbReference type="CDD" id="cd00082">
    <property type="entry name" value="HisKA"/>
    <property type="match status" value="1"/>
</dbReference>
<dbReference type="SMART" id="SM00387">
    <property type="entry name" value="HATPase_c"/>
    <property type="match status" value="1"/>
</dbReference>
<feature type="transmembrane region" description="Helical" evidence="4">
    <location>
        <begin position="134"/>
        <end position="152"/>
    </location>
</feature>
<evidence type="ECO:0000313" key="7">
    <source>
        <dbReference type="Proteomes" id="UP000636110"/>
    </source>
</evidence>
<dbReference type="Pfam" id="PF00512">
    <property type="entry name" value="HisKA"/>
    <property type="match status" value="1"/>
</dbReference>
<feature type="transmembrane region" description="Helical" evidence="4">
    <location>
        <begin position="111"/>
        <end position="127"/>
    </location>
</feature>
<evidence type="ECO:0000256" key="3">
    <source>
        <dbReference type="ARBA" id="ARBA00022553"/>
    </source>
</evidence>
<feature type="transmembrane region" description="Helical" evidence="4">
    <location>
        <begin position="33"/>
        <end position="54"/>
    </location>
</feature>
<name>A0ABR6EU47_9SPHI</name>
<dbReference type="Proteomes" id="UP000636110">
    <property type="component" value="Unassembled WGS sequence"/>
</dbReference>
<keyword evidence="4" id="KW-1133">Transmembrane helix</keyword>
<evidence type="ECO:0000313" key="6">
    <source>
        <dbReference type="EMBL" id="MBB2148717.1"/>
    </source>
</evidence>
<dbReference type="PROSITE" id="PS50109">
    <property type="entry name" value="HIS_KIN"/>
    <property type="match status" value="1"/>
</dbReference>
<dbReference type="InterPro" id="IPR003594">
    <property type="entry name" value="HATPase_dom"/>
</dbReference>
<comment type="caution">
    <text evidence="6">The sequence shown here is derived from an EMBL/GenBank/DDBJ whole genome shotgun (WGS) entry which is preliminary data.</text>
</comment>
<feature type="transmembrane region" description="Helical" evidence="4">
    <location>
        <begin position="84"/>
        <end position="105"/>
    </location>
</feature>
<dbReference type="InterPro" id="IPR003661">
    <property type="entry name" value="HisK_dim/P_dom"/>
</dbReference>
<proteinExistence type="predicted"/>
<feature type="domain" description="Histidine kinase" evidence="5">
    <location>
        <begin position="221"/>
        <end position="436"/>
    </location>
</feature>
<dbReference type="EC" id="2.7.13.3" evidence="2"/>
<feature type="transmembrane region" description="Helical" evidence="4">
    <location>
        <begin position="172"/>
        <end position="190"/>
    </location>
</feature>
<dbReference type="Pfam" id="PF02518">
    <property type="entry name" value="HATPase_c"/>
    <property type="match status" value="1"/>
</dbReference>
<reference evidence="6 7" key="1">
    <citation type="submission" date="2019-11" db="EMBL/GenBank/DDBJ databases">
        <title>Description of Pedobacter sp. LMG 31462T.</title>
        <authorList>
            <person name="Carlier A."/>
            <person name="Qi S."/>
            <person name="Vandamme P."/>
        </authorList>
    </citation>
    <scope>NUCLEOTIDE SEQUENCE [LARGE SCALE GENOMIC DNA]</scope>
    <source>
        <strain evidence="6 7">LMG 31462</strain>
    </source>
</reference>
<dbReference type="Gene3D" id="1.10.287.130">
    <property type="match status" value="1"/>
</dbReference>
<keyword evidence="6" id="KW-0808">Transferase</keyword>
<dbReference type="CDD" id="cd00075">
    <property type="entry name" value="HATPase"/>
    <property type="match status" value="1"/>
</dbReference>
<dbReference type="InterPro" id="IPR036097">
    <property type="entry name" value="HisK_dim/P_sf"/>
</dbReference>
<accession>A0ABR6EU47</accession>
<protein>
    <recommendedName>
        <fullName evidence="2">histidine kinase</fullName>
        <ecNumber evidence="2">2.7.13.3</ecNumber>
    </recommendedName>
</protein>
<sequence>MIPETISRLISGLQKLVYLLIGPSAQFKPENQVFNAICVVAILIMGYDVPFNYFNGMETIAGLFFFLFLALTFTYYLSRFKKQFQYSIILSSLLVLLALGCIYFLNNGIKGPSLLSFSIAFFMIMIISPRSQYWFWSILCLATGLGLLFFEYKNPGFIQDTYKGRAAVFADIASTYIITILVTFTGLFYLKTAYYKEKQNAELKTAALERMNHEKTKFFSIIAHDLRAPLASIQSYMELFRMDILSAEEKEMMDKKLSNAIIGTQEMLDNMLSWSRAQLNEGKAVMEINKLHEALDSVIMIQKAASQEKKITLTADIDPSLELFSNVHMLQLIVRNIIGNAIKFTPADGLIELNASRYGKDCLIAIRDTGNGIPEENKSEIFSLKAQSTFGTANEKGIGLGLFLCKEYTQAQGGRIWFESQKGEGTVFYVSLPLYMNAEN</sequence>
<dbReference type="InterPro" id="IPR036890">
    <property type="entry name" value="HATPase_C_sf"/>
</dbReference>
<gene>
    <name evidence="6" type="ORF">GM920_07315</name>
</gene>
<keyword evidence="3" id="KW-0597">Phosphoprotein</keyword>
<dbReference type="InterPro" id="IPR005467">
    <property type="entry name" value="His_kinase_dom"/>
</dbReference>
<dbReference type="PRINTS" id="PR00344">
    <property type="entry name" value="BCTRLSENSOR"/>
</dbReference>
<dbReference type="GO" id="GO:0016301">
    <property type="term" value="F:kinase activity"/>
    <property type="evidence" value="ECO:0007669"/>
    <property type="project" value="UniProtKB-KW"/>
</dbReference>
<dbReference type="SUPFAM" id="SSF47384">
    <property type="entry name" value="Homodimeric domain of signal transducing histidine kinase"/>
    <property type="match status" value="1"/>
</dbReference>